<dbReference type="STRING" id="133383.A0A1R0GWH4"/>
<dbReference type="Proteomes" id="UP000187455">
    <property type="component" value="Unassembled WGS sequence"/>
</dbReference>
<feature type="compositionally biased region" description="Low complexity" evidence="1">
    <location>
        <begin position="62"/>
        <end position="73"/>
    </location>
</feature>
<keyword evidence="4" id="KW-1185">Reference proteome</keyword>
<feature type="compositionally biased region" description="Low complexity" evidence="1">
    <location>
        <begin position="303"/>
        <end position="316"/>
    </location>
</feature>
<evidence type="ECO:0000313" key="4">
    <source>
        <dbReference type="Proteomes" id="UP000187455"/>
    </source>
</evidence>
<proteinExistence type="predicted"/>
<feature type="compositionally biased region" description="Polar residues" evidence="1">
    <location>
        <begin position="132"/>
        <end position="144"/>
    </location>
</feature>
<organism evidence="3 4">
    <name type="scientific">Smittium mucronatum</name>
    <dbReference type="NCBI Taxonomy" id="133383"/>
    <lineage>
        <taxon>Eukaryota</taxon>
        <taxon>Fungi</taxon>
        <taxon>Fungi incertae sedis</taxon>
        <taxon>Zoopagomycota</taxon>
        <taxon>Kickxellomycotina</taxon>
        <taxon>Harpellomycetes</taxon>
        <taxon>Harpellales</taxon>
        <taxon>Legeriomycetaceae</taxon>
        <taxon>Smittium</taxon>
    </lineage>
</organism>
<feature type="compositionally biased region" description="Polar residues" evidence="1">
    <location>
        <begin position="358"/>
        <end position="376"/>
    </location>
</feature>
<dbReference type="InterPro" id="IPR018564">
    <property type="entry name" value="Repl_chkpnt_MRC1_dom"/>
</dbReference>
<dbReference type="AlphaFoldDB" id="A0A1R0GWH4"/>
<dbReference type="Pfam" id="PF09444">
    <property type="entry name" value="MRC1"/>
    <property type="match status" value="1"/>
</dbReference>
<feature type="compositionally biased region" description="Polar residues" evidence="1">
    <location>
        <begin position="97"/>
        <end position="108"/>
    </location>
</feature>
<evidence type="ECO:0000313" key="3">
    <source>
        <dbReference type="EMBL" id="OLY81243.1"/>
    </source>
</evidence>
<feature type="compositionally biased region" description="Acidic residues" evidence="1">
    <location>
        <begin position="756"/>
        <end position="767"/>
    </location>
</feature>
<name>A0A1R0GWH4_9FUNG</name>
<sequence length="1128" mass="123703">MSSLEESSEGNSQAVDFSSRNSTLIPKASVSNPTLDPSPDLHFADTSSTNIVQSTISENPLSSAQSQSPVFSSETKTESSIPSLGGSLLQAAREEANQSTETTSSTSKLVFEGFLSDDDTDSDSETPFFSSNSPKTSSIPTTSLPIIRNPNPYLSIPEYSSKPLHSSTGPDYHGDAQSLYESIPQTNIASYDKAPSVSKPQADSTDYSLESYLNAQKILNPTAFSDSSLYMPLPSDPQNGPFIPIGTSKKISKLAIEKMHQETERLLRNTHVSVDSKIQKKDFGWLSKKLASKRLSKEPNTPKPSSQTPFSPFSSSLNSVPNISKSLSFSKNSKFDDISNFIIADNNSLYEIEISDSEPPSNNIPKSLAPSPSNHLESILANGSKSLFSMDDQSRAKLGFNTPGSKGLRDLSQALWQAVMSQNSLPPSTSDSQTVDVSLSHEALNQPISQASLPNPDSHSSTETESLPKKPLITFSKFNKSAPQSREHDLLDFEDSAEDSDNDSISSEAFDFLQLENSDLSCKTLSQNTGVQNSLPNSDSDSDSDSNNEAPSSLRKPSAYKSSKAVVIESDDESSTGYLSIKKDSDRILFTPPSKNSNSIENHYPKFLTNSVEGLTSTQDSLLLTPQSNSDSPSNKMDASFDDLAINSGGLQSILDPTNSLASPGYNSGTEDNIKILDFEPTQELAPTNEFPSLVNIHAGEEINPFEDTPLSNPTSPPRNRRIIKRSDLLKIKNNSFKKSNKKVNPLLTNLIENEAELGSEEEDEDEESKKPSALNMRFNNLKWNSNNENDPEAKDVQDDEADMFYEHLDSSDEEAILKNDPLLKNDSESEGEDDNIVKEHLKHDIETDNKMVGNLIRDLTSGRLGSKSKFGSNYLLDDDEDYNDRQTRTERMLARRGLRKKLEMQEIKDANLSKIAKNPETAAFAHAALFRMSDLKDSSNSSIKQTPSSPVSKIPGNKDDLAFDADYEEVVDDWSISLLTNTNLVNFQPSSPAPKNYKPTQKANSFKGTHYSDEPHLFSDLVDNEVDSEFPQLNFIQDDSIPASTKKSGAILPASSFASFSDFNDIIFADSAEKINSFEPVKMNKNSVTSRVKFLLSKRKHENSSAIPNSNDPSTLISNKKLALNSI</sequence>
<feature type="region of interest" description="Disordered" evidence="1">
    <location>
        <begin position="294"/>
        <end position="317"/>
    </location>
</feature>
<feature type="region of interest" description="Disordered" evidence="1">
    <location>
        <begin position="527"/>
        <end position="567"/>
    </location>
</feature>
<accession>A0A1R0GWH4</accession>
<feature type="compositionally biased region" description="Polar residues" evidence="1">
    <location>
        <begin position="1"/>
        <end position="35"/>
    </location>
</feature>
<reference evidence="3 4" key="1">
    <citation type="journal article" date="2016" name="Mol. Biol. Evol.">
        <title>Genome-Wide Survey of Gut Fungi (Harpellales) Reveals the First Horizontally Transferred Ubiquitin Gene from a Mosquito Host.</title>
        <authorList>
            <person name="Wang Y."/>
            <person name="White M.M."/>
            <person name="Kvist S."/>
            <person name="Moncalvo J.M."/>
        </authorList>
    </citation>
    <scope>NUCLEOTIDE SEQUENCE [LARGE SCALE GENOMIC DNA]</scope>
    <source>
        <strain evidence="3 4">ALG-7-W6</strain>
    </source>
</reference>
<feature type="compositionally biased region" description="Polar residues" evidence="1">
    <location>
        <begin position="447"/>
        <end position="459"/>
    </location>
</feature>
<feature type="compositionally biased region" description="Polar residues" evidence="1">
    <location>
        <begin position="778"/>
        <end position="789"/>
    </location>
</feature>
<protein>
    <recommendedName>
        <fullName evidence="2">DNA replication checkpoint mediator MRC1 domain-containing protein</fullName>
    </recommendedName>
</protein>
<feature type="region of interest" description="Disordered" evidence="1">
    <location>
        <begin position="1"/>
        <end position="181"/>
    </location>
</feature>
<dbReference type="OrthoDB" id="2130597at2759"/>
<feature type="compositionally biased region" description="Acidic residues" evidence="1">
    <location>
        <begin position="115"/>
        <end position="124"/>
    </location>
</feature>
<feature type="region of interest" description="Disordered" evidence="1">
    <location>
        <begin position="756"/>
        <end position="795"/>
    </location>
</feature>
<comment type="caution">
    <text evidence="3">The sequence shown here is derived from an EMBL/GenBank/DDBJ whole genome shotgun (WGS) entry which is preliminary data.</text>
</comment>
<evidence type="ECO:0000256" key="1">
    <source>
        <dbReference type="SAM" id="MobiDB-lite"/>
    </source>
</evidence>
<evidence type="ECO:0000259" key="2">
    <source>
        <dbReference type="Pfam" id="PF09444"/>
    </source>
</evidence>
<feature type="compositionally biased region" description="Polar residues" evidence="1">
    <location>
        <begin position="939"/>
        <end position="952"/>
    </location>
</feature>
<feature type="compositionally biased region" description="Polar residues" evidence="1">
    <location>
        <begin position="45"/>
        <end position="61"/>
    </location>
</feature>
<feature type="domain" description="DNA replication checkpoint mediator MRC1" evidence="2">
    <location>
        <begin position="798"/>
        <end position="927"/>
    </location>
</feature>
<feature type="region of interest" description="Disordered" evidence="1">
    <location>
        <begin position="939"/>
        <end position="958"/>
    </location>
</feature>
<dbReference type="EMBL" id="LSSL01002632">
    <property type="protein sequence ID" value="OLY81243.1"/>
    <property type="molecule type" value="Genomic_DNA"/>
</dbReference>
<feature type="region of interest" description="Disordered" evidence="1">
    <location>
        <begin position="354"/>
        <end position="376"/>
    </location>
</feature>
<gene>
    <name evidence="3" type="ORF">AYI68_g4651</name>
</gene>
<feature type="region of interest" description="Disordered" evidence="1">
    <location>
        <begin position="810"/>
        <end position="835"/>
    </location>
</feature>
<feature type="compositionally biased region" description="Basic and acidic residues" evidence="1">
    <location>
        <begin position="810"/>
        <end position="828"/>
    </location>
</feature>
<feature type="region of interest" description="Disordered" evidence="1">
    <location>
        <begin position="447"/>
        <end position="471"/>
    </location>
</feature>